<dbReference type="InterPro" id="IPR021005">
    <property type="entry name" value="Znf_CGNR"/>
</dbReference>
<proteinExistence type="predicted"/>
<dbReference type="PANTHER" id="PTHR35525:SF3">
    <property type="entry name" value="BLL6575 PROTEIN"/>
    <property type="match status" value="1"/>
</dbReference>
<dbReference type="AlphaFoldDB" id="A0A919QYD6"/>
<dbReference type="InterPro" id="IPR010852">
    <property type="entry name" value="ABATE"/>
</dbReference>
<evidence type="ECO:0000313" key="3">
    <source>
        <dbReference type="Proteomes" id="UP000655287"/>
    </source>
</evidence>
<dbReference type="SUPFAM" id="SSF160904">
    <property type="entry name" value="Jann2411-like"/>
    <property type="match status" value="1"/>
</dbReference>
<organism evidence="2 3">
    <name type="scientific">Sphaerisporangium rufum</name>
    <dbReference type="NCBI Taxonomy" id="1381558"/>
    <lineage>
        <taxon>Bacteria</taxon>
        <taxon>Bacillati</taxon>
        <taxon>Actinomycetota</taxon>
        <taxon>Actinomycetes</taxon>
        <taxon>Streptosporangiales</taxon>
        <taxon>Streptosporangiaceae</taxon>
        <taxon>Sphaerisporangium</taxon>
    </lineage>
</organism>
<name>A0A919QYD6_9ACTN</name>
<accession>A0A919QYD6</accession>
<dbReference type="EMBL" id="BOOU01000019">
    <property type="protein sequence ID" value="GII76434.1"/>
    <property type="molecule type" value="Genomic_DNA"/>
</dbReference>
<evidence type="ECO:0000313" key="2">
    <source>
        <dbReference type="EMBL" id="GII76434.1"/>
    </source>
</evidence>
<keyword evidence="3" id="KW-1185">Reference proteome</keyword>
<dbReference type="PANTHER" id="PTHR35525">
    <property type="entry name" value="BLL6575 PROTEIN"/>
    <property type="match status" value="1"/>
</dbReference>
<dbReference type="InterPro" id="IPR023286">
    <property type="entry name" value="ABATE_dom_sf"/>
</dbReference>
<sequence>MTEPPAPAALLLDFANTVDIEEGTDSIASYEGWRAWLAARRPDRPTGRREHEQALALRAGLRARLLATNGGEVDAAALDRAHAVLDALPLPVRLDTGTPLAATDTVGEIAAAWVAVAAGGDWPRLKQCPNHECGWVFWDATRSRTRRWCSMRVCGNRAKVRAYATRRQA</sequence>
<dbReference type="Proteomes" id="UP000655287">
    <property type="component" value="Unassembled WGS sequence"/>
</dbReference>
<dbReference type="Gene3D" id="1.10.3300.10">
    <property type="entry name" value="Jann2411-like domain"/>
    <property type="match status" value="1"/>
</dbReference>
<dbReference type="RefSeq" id="WP_203983070.1">
    <property type="nucleotide sequence ID" value="NZ_BOOU01000019.1"/>
</dbReference>
<comment type="caution">
    <text evidence="2">The sequence shown here is derived from an EMBL/GenBank/DDBJ whole genome shotgun (WGS) entry which is preliminary data.</text>
</comment>
<evidence type="ECO:0000259" key="1">
    <source>
        <dbReference type="Pfam" id="PF11706"/>
    </source>
</evidence>
<reference evidence="2" key="1">
    <citation type="submission" date="2021-01" db="EMBL/GenBank/DDBJ databases">
        <title>Whole genome shotgun sequence of Sphaerisporangium rufum NBRC 109079.</title>
        <authorList>
            <person name="Komaki H."/>
            <person name="Tamura T."/>
        </authorList>
    </citation>
    <scope>NUCLEOTIDE SEQUENCE</scope>
    <source>
        <strain evidence="2">NBRC 109079</strain>
    </source>
</reference>
<dbReference type="Pfam" id="PF11706">
    <property type="entry name" value="zf-CGNR"/>
    <property type="match status" value="1"/>
</dbReference>
<dbReference type="Pfam" id="PF07336">
    <property type="entry name" value="ABATE"/>
    <property type="match status" value="1"/>
</dbReference>
<protein>
    <recommendedName>
        <fullName evidence="1">Zinc finger CGNR domain-containing protein</fullName>
    </recommendedName>
</protein>
<feature type="domain" description="Zinc finger CGNR" evidence="1">
    <location>
        <begin position="124"/>
        <end position="167"/>
    </location>
</feature>
<gene>
    <name evidence="2" type="ORF">Sru01_14160</name>
</gene>